<protein>
    <submittedName>
        <fullName evidence="1">Uncharacterized protein</fullName>
    </submittedName>
</protein>
<dbReference type="EMBL" id="JBHSPF010000018">
    <property type="protein sequence ID" value="MFC5628263.1"/>
    <property type="molecule type" value="Genomic_DNA"/>
</dbReference>
<keyword evidence="2" id="KW-1185">Reference proteome</keyword>
<evidence type="ECO:0000313" key="1">
    <source>
        <dbReference type="EMBL" id="MFC5628263.1"/>
    </source>
</evidence>
<accession>A0ABW0U539</accession>
<reference evidence="2" key="1">
    <citation type="journal article" date="2019" name="Int. J. Syst. Evol. Microbiol.">
        <title>The Global Catalogue of Microorganisms (GCM) 10K type strain sequencing project: providing services to taxonomists for standard genome sequencing and annotation.</title>
        <authorList>
            <consortium name="The Broad Institute Genomics Platform"/>
            <consortium name="The Broad Institute Genome Sequencing Center for Infectious Disease"/>
            <person name="Wu L."/>
            <person name="Ma J."/>
        </authorList>
    </citation>
    <scope>NUCLEOTIDE SEQUENCE [LARGE SCALE GENOMIC DNA]</scope>
    <source>
        <strain evidence="2">CGMCC 1.15790</strain>
    </source>
</reference>
<dbReference type="Proteomes" id="UP001596143">
    <property type="component" value="Unassembled WGS sequence"/>
</dbReference>
<proteinExistence type="predicted"/>
<name>A0ABW0U539_9BACI</name>
<comment type="caution">
    <text evidence="1">The sequence shown here is derived from an EMBL/GenBank/DDBJ whole genome shotgun (WGS) entry which is preliminary data.</text>
</comment>
<evidence type="ECO:0000313" key="2">
    <source>
        <dbReference type="Proteomes" id="UP001596143"/>
    </source>
</evidence>
<dbReference type="RefSeq" id="WP_270897526.1">
    <property type="nucleotide sequence ID" value="NZ_JBHSPF010000018.1"/>
</dbReference>
<sequence>MAKDWLTHPWIERWLPDHLRPVEDHIFTEAHGLDIVMEIESALDRLIEHAERVKHAQQFKKNGKTFRFRLKVNRKRMKMLAYETPSSEAAIKKRIVIDYLRKGIDANKRKNRLKDATVQYLKNGQTYIRSIKHSSHFQTVFYKLEILDDALFGRAISATPPSSTPAKKTESKDGEHPFSLVHSLENKLTMEWQTLDDMLTNRLTELLEEMKRVEPVYHYFDIEERYMIKRMLQQDIPSLIETYLSLSKNHQQERFEKVYEALVHMEVTIKKLRHESERVKVEKMDQLLKLTEKRYSQDALKDK</sequence>
<organism evidence="1 2">
    <name type="scientific">Aliibacillus thermotolerans</name>
    <dbReference type="NCBI Taxonomy" id="1834418"/>
    <lineage>
        <taxon>Bacteria</taxon>
        <taxon>Bacillati</taxon>
        <taxon>Bacillota</taxon>
        <taxon>Bacilli</taxon>
        <taxon>Bacillales</taxon>
        <taxon>Bacillaceae</taxon>
        <taxon>Aliibacillus</taxon>
    </lineage>
</organism>
<gene>
    <name evidence="1" type="ORF">ACFPTR_05055</name>
</gene>